<protein>
    <submittedName>
        <fullName evidence="2">Uncharacterized protein</fullName>
    </submittedName>
</protein>
<feature type="compositionally biased region" description="Basic and acidic residues" evidence="1">
    <location>
        <begin position="1"/>
        <end position="13"/>
    </location>
</feature>
<evidence type="ECO:0000313" key="2">
    <source>
        <dbReference type="EMBL" id="MPN58655.1"/>
    </source>
</evidence>
<dbReference type="EMBL" id="VSSQ01131629">
    <property type="protein sequence ID" value="MPN58655.1"/>
    <property type="molecule type" value="Genomic_DNA"/>
</dbReference>
<gene>
    <name evidence="2" type="ORF">SDC9_206365</name>
</gene>
<proteinExistence type="predicted"/>
<comment type="caution">
    <text evidence="2">The sequence shown here is derived from an EMBL/GenBank/DDBJ whole genome shotgun (WGS) entry which is preliminary data.</text>
</comment>
<sequence length="69" mass="7584">MQSKVVDHTDSRRPQLGGNRLSDGNYVAGFILRAQEVARIIVAGVIWHVGFGCMGMNDQNLRIGCVFHA</sequence>
<feature type="region of interest" description="Disordered" evidence="1">
    <location>
        <begin position="1"/>
        <end position="21"/>
    </location>
</feature>
<name>A0A645J4M3_9ZZZZ</name>
<organism evidence="2">
    <name type="scientific">bioreactor metagenome</name>
    <dbReference type="NCBI Taxonomy" id="1076179"/>
    <lineage>
        <taxon>unclassified sequences</taxon>
        <taxon>metagenomes</taxon>
        <taxon>ecological metagenomes</taxon>
    </lineage>
</organism>
<accession>A0A645J4M3</accession>
<evidence type="ECO:0000256" key="1">
    <source>
        <dbReference type="SAM" id="MobiDB-lite"/>
    </source>
</evidence>
<dbReference type="AlphaFoldDB" id="A0A645J4M3"/>
<reference evidence="2" key="1">
    <citation type="submission" date="2019-08" db="EMBL/GenBank/DDBJ databases">
        <authorList>
            <person name="Kucharzyk K."/>
            <person name="Murdoch R.W."/>
            <person name="Higgins S."/>
            <person name="Loffler F."/>
        </authorList>
    </citation>
    <scope>NUCLEOTIDE SEQUENCE</scope>
</reference>